<dbReference type="InterPro" id="IPR015700">
    <property type="entry name" value="RPC1"/>
</dbReference>
<evidence type="ECO:0000256" key="3">
    <source>
        <dbReference type="ARBA" id="ARBA00022833"/>
    </source>
</evidence>
<dbReference type="InterPro" id="IPR007081">
    <property type="entry name" value="RNA_pol_Rpb1_5"/>
</dbReference>
<gene>
    <name evidence="5" type="ORF">CURHAP_LOCUS22084</name>
</gene>
<dbReference type="EMBL" id="CAEKDK010000003">
    <property type="protein sequence ID" value="CAB4273868.1"/>
    <property type="molecule type" value="Genomic_DNA"/>
</dbReference>
<proteinExistence type="predicted"/>
<dbReference type="Pfam" id="PF04998">
    <property type="entry name" value="RNA_pol_Rpb1_5"/>
    <property type="match status" value="1"/>
</dbReference>
<dbReference type="AlphaFoldDB" id="A0A6J5UIB0"/>
<reference evidence="5 6" key="1">
    <citation type="submission" date="2020-05" db="EMBL/GenBank/DDBJ databases">
        <authorList>
            <person name="Campoy J."/>
            <person name="Schneeberger K."/>
            <person name="Spophaly S."/>
        </authorList>
    </citation>
    <scope>NUCLEOTIDE SEQUENCE [LARGE SCALE GENOMIC DNA]</scope>
    <source>
        <strain evidence="5">PruArmRojPasFocal</strain>
    </source>
</reference>
<feature type="domain" description="RNA polymerase Rpb1" evidence="4">
    <location>
        <begin position="2"/>
        <end position="95"/>
    </location>
</feature>
<dbReference type="EC" id="2.7.7.6" evidence="1"/>
<evidence type="ECO:0000259" key="4">
    <source>
        <dbReference type="Pfam" id="PF04998"/>
    </source>
</evidence>
<keyword evidence="3" id="KW-0862">Zinc</keyword>
<dbReference type="GO" id="GO:0046872">
    <property type="term" value="F:metal ion binding"/>
    <property type="evidence" value="ECO:0007669"/>
    <property type="project" value="UniProtKB-KW"/>
</dbReference>
<accession>A0A6J5UIB0</accession>
<evidence type="ECO:0000313" key="5">
    <source>
        <dbReference type="EMBL" id="CAB4273868.1"/>
    </source>
</evidence>
<name>A0A6J5UIB0_PRUAR</name>
<evidence type="ECO:0000256" key="1">
    <source>
        <dbReference type="ARBA" id="ARBA00012418"/>
    </source>
</evidence>
<evidence type="ECO:0000313" key="6">
    <source>
        <dbReference type="Proteomes" id="UP000507222"/>
    </source>
</evidence>
<organism evidence="5 6">
    <name type="scientific">Prunus armeniaca</name>
    <name type="common">Apricot</name>
    <name type="synonym">Armeniaca vulgaris</name>
    <dbReference type="NCBI Taxonomy" id="36596"/>
    <lineage>
        <taxon>Eukaryota</taxon>
        <taxon>Viridiplantae</taxon>
        <taxon>Streptophyta</taxon>
        <taxon>Embryophyta</taxon>
        <taxon>Tracheophyta</taxon>
        <taxon>Spermatophyta</taxon>
        <taxon>Magnoliopsida</taxon>
        <taxon>eudicotyledons</taxon>
        <taxon>Gunneridae</taxon>
        <taxon>Pentapetalae</taxon>
        <taxon>rosids</taxon>
        <taxon>fabids</taxon>
        <taxon>Rosales</taxon>
        <taxon>Rosaceae</taxon>
        <taxon>Amygdaloideae</taxon>
        <taxon>Amygdaleae</taxon>
        <taxon>Prunus</taxon>
    </lineage>
</organism>
<dbReference type="GO" id="GO:0006351">
    <property type="term" value="P:DNA-templated transcription"/>
    <property type="evidence" value="ECO:0007669"/>
    <property type="project" value="InterPro"/>
</dbReference>
<evidence type="ECO:0000256" key="2">
    <source>
        <dbReference type="ARBA" id="ARBA00022723"/>
    </source>
</evidence>
<keyword evidence="2" id="KW-0479">Metal-binding</keyword>
<protein>
    <recommendedName>
        <fullName evidence="1">DNA-directed RNA polymerase</fullName>
        <ecNumber evidence="1">2.7.7.6</ecNumber>
    </recommendedName>
</protein>
<dbReference type="Gene3D" id="6.20.50.80">
    <property type="match status" value="1"/>
</dbReference>
<dbReference type="GO" id="GO:0003677">
    <property type="term" value="F:DNA binding"/>
    <property type="evidence" value="ECO:0007669"/>
    <property type="project" value="InterPro"/>
</dbReference>
<sequence length="155" mass="17899">MARRLTKVMEDLCVQYDNTVRNSSGCIIQFCYGDDGMDPAVMEGTEDGAPLDLPRLFLKAKATCPARENEYLSPEQVTEMVRSRLSKQDMTLDGSCSVGFKTSLEQFLNKYVEAFRKTHETFLLDDHFCWMIIVPGRRRLCKTYLVLLLDSWKFF</sequence>
<dbReference type="PANTHER" id="PTHR48446">
    <property type="entry name" value="DNA-DIRECTED RNA POLYMERASE SUBUNIT BETA' N-TERMINAL SECTION"/>
    <property type="match status" value="1"/>
</dbReference>
<dbReference type="Proteomes" id="UP000507222">
    <property type="component" value="Unassembled WGS sequence"/>
</dbReference>
<dbReference type="PANTHER" id="PTHR48446:SF1">
    <property type="entry name" value="DNA-DIRECTED RNA POLYMERASE SUBUNIT BETA' N-TERMINAL SECTION"/>
    <property type="match status" value="1"/>
</dbReference>
<dbReference type="GO" id="GO:0003899">
    <property type="term" value="F:DNA-directed RNA polymerase activity"/>
    <property type="evidence" value="ECO:0007669"/>
    <property type="project" value="UniProtKB-EC"/>
</dbReference>
<dbReference type="SUPFAM" id="SSF64484">
    <property type="entry name" value="beta and beta-prime subunits of DNA dependent RNA-polymerase"/>
    <property type="match status" value="1"/>
</dbReference>